<organism evidence="2 3">
    <name type="scientific">Hymenobacter gummosus</name>
    <dbReference type="NCBI Taxonomy" id="1776032"/>
    <lineage>
        <taxon>Bacteria</taxon>
        <taxon>Pseudomonadati</taxon>
        <taxon>Bacteroidota</taxon>
        <taxon>Cytophagia</taxon>
        <taxon>Cytophagales</taxon>
        <taxon>Hymenobacteraceae</taxon>
        <taxon>Hymenobacter</taxon>
    </lineage>
</organism>
<evidence type="ECO:0000256" key="1">
    <source>
        <dbReference type="SAM" id="MobiDB-lite"/>
    </source>
</evidence>
<name>A0A3S0JAU2_9BACT</name>
<dbReference type="InterPro" id="IPR009078">
    <property type="entry name" value="Ferritin-like_SF"/>
</dbReference>
<feature type="region of interest" description="Disordered" evidence="1">
    <location>
        <begin position="237"/>
        <end position="264"/>
    </location>
</feature>
<comment type="caution">
    <text evidence="2">The sequence shown here is derived from an EMBL/GenBank/DDBJ whole genome shotgun (WGS) entry which is preliminary data.</text>
</comment>
<dbReference type="CDD" id="cd00657">
    <property type="entry name" value="Ferritin_like"/>
    <property type="match status" value="1"/>
</dbReference>
<dbReference type="EMBL" id="RXOF01000005">
    <property type="protein sequence ID" value="RTQ50226.1"/>
    <property type="molecule type" value="Genomic_DNA"/>
</dbReference>
<dbReference type="AlphaFoldDB" id="A0A3S0JAU2"/>
<evidence type="ECO:0000313" key="2">
    <source>
        <dbReference type="EMBL" id="RTQ50226.1"/>
    </source>
</evidence>
<sequence length="264" mass="29801">MNFADWTAYFRRNKNHLADVSWDDPYRLTPREKRAAGRSLQHFQRFETSEGQYLRQRAEAMHDADYAAAIRGLIEEEGDHSQALGQFLDLQQLPRLRRSWVNDAFRGLRRWGSLETTIRVLLTAEVVGTVYFRALYHASYSGLLQQLCLRIIRDEQMHVNFQAYTLTQLRPRASGLGWGLRQLLHGGLTAGTALVVWLCFNRTLWAGGMGPVGFFAAVAEEWDRACGLLRQPGRIEIREPQPAGRPGAGRSVGSTGPANLSVGF</sequence>
<proteinExistence type="predicted"/>
<accession>A0A3S0JAU2</accession>
<evidence type="ECO:0000313" key="3">
    <source>
        <dbReference type="Proteomes" id="UP000282184"/>
    </source>
</evidence>
<protein>
    <submittedName>
        <fullName evidence="2">Ferritin-like domain-containing protein</fullName>
    </submittedName>
</protein>
<reference evidence="2 3" key="1">
    <citation type="submission" date="2018-12" db="EMBL/GenBank/DDBJ databases">
        <title>Hymenobacter gummosus sp. nov., isolated from a spring.</title>
        <authorList>
            <person name="Nie L."/>
        </authorList>
    </citation>
    <scope>NUCLEOTIDE SEQUENCE [LARGE SCALE GENOMIC DNA]</scope>
    <source>
        <strain evidence="2 3">KCTC 52166</strain>
    </source>
</reference>
<dbReference type="Proteomes" id="UP000282184">
    <property type="component" value="Unassembled WGS sequence"/>
</dbReference>
<dbReference type="OrthoDB" id="268439at2"/>
<dbReference type="SUPFAM" id="SSF47240">
    <property type="entry name" value="Ferritin-like"/>
    <property type="match status" value="1"/>
</dbReference>
<gene>
    <name evidence="2" type="ORF">EJV47_11400</name>
</gene>
<dbReference type="RefSeq" id="WP_126693276.1">
    <property type="nucleotide sequence ID" value="NZ_RXOF01000005.1"/>
</dbReference>
<keyword evidence="3" id="KW-1185">Reference proteome</keyword>